<proteinExistence type="predicted"/>
<feature type="compositionally biased region" description="Low complexity" evidence="1">
    <location>
        <begin position="360"/>
        <end position="382"/>
    </location>
</feature>
<evidence type="ECO:0000313" key="4">
    <source>
        <dbReference type="Proteomes" id="UP000800036"/>
    </source>
</evidence>
<gene>
    <name evidence="3" type="ORF">BU23DRAFT_658898</name>
</gene>
<sequence>MDVIQAHPPILTKEGIWKTQFEHISTLCKLKNQLIRNGSKRHLHCLYRYPNEARCQSDCSSYGQDFPGNFRKAVRILERDVEENNATDFLYVVRTFFCTTHDIFKGGNYTYHKHLLLLWLEASQELRSDVWDALRSSGRDIYQPIPCTPQRPRRPTWDFRTAPAIVISRDNEASSGAAPTLRELDADEVTPCRRRTAQGTLHHTNDTSTEKKTSRKSRRSDVGPTIAREASPPVDVRKKPSKTPKKDPSPGPGRRNRHQVAKSTVRPLESEETLSEVSEQRTSSEENGQDTSSEESEREASPARASCSPSSGRSGYELPLRCSDRRQQATTKSRASLSTAIDLPKQSDKAPSPRHRRSSRTSPSPNRNPANQQPPANKQTPASPRRPEIPNIICADIRKHLTAPLKTTPGTGSLYILAAPKFFSTFKPAVAAKEQWVKIGYAREVKQRVKEISRVCAIPDLYAVWTSHIDNERLDLLKRIEKVCHAQLANFNRRWTCEGLGRGTCRTLEHTEWFAVDTGTAIGVAEMWMGFLNRRPYENGGLRDVWRGALVEGEGFQLLEREVEWTNEDVVHQSWKAWIRRTARTTRRSVDSQDGHVARGVSISS</sequence>
<evidence type="ECO:0000256" key="1">
    <source>
        <dbReference type="SAM" id="MobiDB-lite"/>
    </source>
</evidence>
<keyword evidence="4" id="KW-1185">Reference proteome</keyword>
<name>A0A6A5UUR9_9PLEO</name>
<feature type="domain" description="Bacteriophage T5 Orf172 DNA-binding" evidence="2">
    <location>
        <begin position="431"/>
        <end position="528"/>
    </location>
</feature>
<dbReference type="SMART" id="SM00974">
    <property type="entry name" value="T5orf172"/>
    <property type="match status" value="1"/>
</dbReference>
<dbReference type="Proteomes" id="UP000800036">
    <property type="component" value="Unassembled WGS sequence"/>
</dbReference>
<accession>A0A6A5UUR9</accession>
<evidence type="ECO:0000313" key="3">
    <source>
        <dbReference type="EMBL" id="KAF1967502.1"/>
    </source>
</evidence>
<dbReference type="OrthoDB" id="3511049at2759"/>
<organism evidence="3 4">
    <name type="scientific">Bimuria novae-zelandiae CBS 107.79</name>
    <dbReference type="NCBI Taxonomy" id="1447943"/>
    <lineage>
        <taxon>Eukaryota</taxon>
        <taxon>Fungi</taxon>
        <taxon>Dikarya</taxon>
        <taxon>Ascomycota</taxon>
        <taxon>Pezizomycotina</taxon>
        <taxon>Dothideomycetes</taxon>
        <taxon>Pleosporomycetidae</taxon>
        <taxon>Pleosporales</taxon>
        <taxon>Massarineae</taxon>
        <taxon>Didymosphaeriaceae</taxon>
        <taxon>Bimuria</taxon>
    </lineage>
</organism>
<feature type="region of interest" description="Disordered" evidence="1">
    <location>
        <begin position="168"/>
        <end position="388"/>
    </location>
</feature>
<evidence type="ECO:0000259" key="2">
    <source>
        <dbReference type="SMART" id="SM00974"/>
    </source>
</evidence>
<feature type="compositionally biased region" description="Basic and acidic residues" evidence="1">
    <location>
        <begin position="203"/>
        <end position="212"/>
    </location>
</feature>
<protein>
    <recommendedName>
        <fullName evidence="2">Bacteriophage T5 Orf172 DNA-binding domain-containing protein</fullName>
    </recommendedName>
</protein>
<feature type="compositionally biased region" description="Polar residues" evidence="1">
    <location>
        <begin position="328"/>
        <end position="339"/>
    </location>
</feature>
<dbReference type="EMBL" id="ML976731">
    <property type="protein sequence ID" value="KAF1967502.1"/>
    <property type="molecule type" value="Genomic_DNA"/>
</dbReference>
<dbReference type="AlphaFoldDB" id="A0A6A5UUR9"/>
<feature type="compositionally biased region" description="Low complexity" evidence="1">
    <location>
        <begin position="302"/>
        <end position="315"/>
    </location>
</feature>
<dbReference type="Pfam" id="PF10544">
    <property type="entry name" value="T5orf172"/>
    <property type="match status" value="1"/>
</dbReference>
<reference evidence="3" key="1">
    <citation type="journal article" date="2020" name="Stud. Mycol.">
        <title>101 Dothideomycetes genomes: a test case for predicting lifestyles and emergence of pathogens.</title>
        <authorList>
            <person name="Haridas S."/>
            <person name="Albert R."/>
            <person name="Binder M."/>
            <person name="Bloem J."/>
            <person name="Labutti K."/>
            <person name="Salamov A."/>
            <person name="Andreopoulos B."/>
            <person name="Baker S."/>
            <person name="Barry K."/>
            <person name="Bills G."/>
            <person name="Bluhm B."/>
            <person name="Cannon C."/>
            <person name="Castanera R."/>
            <person name="Culley D."/>
            <person name="Daum C."/>
            <person name="Ezra D."/>
            <person name="Gonzalez J."/>
            <person name="Henrissat B."/>
            <person name="Kuo A."/>
            <person name="Liang C."/>
            <person name="Lipzen A."/>
            <person name="Lutzoni F."/>
            <person name="Magnuson J."/>
            <person name="Mondo S."/>
            <person name="Nolan M."/>
            <person name="Ohm R."/>
            <person name="Pangilinan J."/>
            <person name="Park H.-J."/>
            <person name="Ramirez L."/>
            <person name="Alfaro M."/>
            <person name="Sun H."/>
            <person name="Tritt A."/>
            <person name="Yoshinaga Y."/>
            <person name="Zwiers L.-H."/>
            <person name="Turgeon B."/>
            <person name="Goodwin S."/>
            <person name="Spatafora J."/>
            <person name="Crous P."/>
            <person name="Grigoriev I."/>
        </authorList>
    </citation>
    <scope>NUCLEOTIDE SEQUENCE</scope>
    <source>
        <strain evidence="3">CBS 107.79</strain>
    </source>
</reference>
<dbReference type="InterPro" id="IPR018306">
    <property type="entry name" value="Phage_T5_Orf172_DNA-bd"/>
</dbReference>